<dbReference type="PANTHER" id="PTHR46421:SF1">
    <property type="entry name" value="PROGRAMMED CELL DEATH PROTEIN 2-LIKE"/>
    <property type="match status" value="1"/>
</dbReference>
<organism evidence="2 3">
    <name type="scientific">Henosepilachna vigintioctopunctata</name>
    <dbReference type="NCBI Taxonomy" id="420089"/>
    <lineage>
        <taxon>Eukaryota</taxon>
        <taxon>Metazoa</taxon>
        <taxon>Ecdysozoa</taxon>
        <taxon>Arthropoda</taxon>
        <taxon>Hexapoda</taxon>
        <taxon>Insecta</taxon>
        <taxon>Pterygota</taxon>
        <taxon>Neoptera</taxon>
        <taxon>Endopterygota</taxon>
        <taxon>Coleoptera</taxon>
        <taxon>Polyphaga</taxon>
        <taxon>Cucujiformia</taxon>
        <taxon>Coccinelloidea</taxon>
        <taxon>Coccinellidae</taxon>
        <taxon>Epilachninae</taxon>
        <taxon>Epilachnini</taxon>
        <taxon>Henosepilachna</taxon>
    </lineage>
</organism>
<dbReference type="AlphaFoldDB" id="A0AAW1UGY8"/>
<dbReference type="GO" id="GO:0005737">
    <property type="term" value="C:cytoplasm"/>
    <property type="evidence" value="ECO:0007669"/>
    <property type="project" value="InterPro"/>
</dbReference>
<gene>
    <name evidence="2" type="ORF">WA026_018127</name>
</gene>
<protein>
    <recommendedName>
        <fullName evidence="1">Programmed cell death protein 2 C-terminal domain-containing protein</fullName>
    </recommendedName>
</protein>
<comment type="caution">
    <text evidence="2">The sequence shown here is derived from an EMBL/GenBank/DDBJ whole genome shotgun (WGS) entry which is preliminary data.</text>
</comment>
<dbReference type="EMBL" id="JARQZJ010000071">
    <property type="protein sequence ID" value="KAK9881933.1"/>
    <property type="molecule type" value="Genomic_DNA"/>
</dbReference>
<dbReference type="Proteomes" id="UP001431783">
    <property type="component" value="Unassembled WGS sequence"/>
</dbReference>
<feature type="domain" description="Programmed cell death protein 2 C-terminal" evidence="1">
    <location>
        <begin position="308"/>
        <end position="411"/>
    </location>
</feature>
<evidence type="ECO:0000313" key="2">
    <source>
        <dbReference type="EMBL" id="KAK9881933.1"/>
    </source>
</evidence>
<name>A0AAW1UGY8_9CUCU</name>
<dbReference type="PANTHER" id="PTHR46421">
    <property type="entry name" value="PROGRAMMED CELL DEATH PROTEIN 2-LIKE"/>
    <property type="match status" value="1"/>
</dbReference>
<evidence type="ECO:0000259" key="1">
    <source>
        <dbReference type="Pfam" id="PF04194"/>
    </source>
</evidence>
<evidence type="ECO:0000313" key="3">
    <source>
        <dbReference type="Proteomes" id="UP001431783"/>
    </source>
</evidence>
<sequence>MAKMGPQVFLGFEDEIVTEKNKYLLNFKTNKIGGKADIPNNIKWEHPVCSLCQFPQPLIVQVYSPLDNSRYHRTLYIYACVNPNCWNQNESWTCLRVQMEDSVEETTPFIPKTNTMQWCADADDWDDDNNMNELEENGNVISPERISDEDEESFSLDESIRFNLGNLTVDDKNANIGAQGGAVGRQNSPAASAEIEGDEGEIITIDSPVMPQHDIAALLHETTPLPVEICSGVANSKRCNNALYFSPLFMSVWEESYSPSNVTDKHVKDLLQEYQSKEDFNISHVEIEDGADSGSKENYEKGVPAHGDKMFHYFLSRIQKNPGQILRYCRDNEGPLFLYPQMDIVGKCQYCQAEKVFEVQILPTIIPILKLHSDAKPSTRLEFGTALVYTCKNSCWSLDTPVRQETVIVQKEIL</sequence>
<reference evidence="2 3" key="1">
    <citation type="submission" date="2023-03" db="EMBL/GenBank/DDBJ databases">
        <title>Genome insight into feeding habits of ladybird beetles.</title>
        <authorList>
            <person name="Li H.-S."/>
            <person name="Huang Y.-H."/>
            <person name="Pang H."/>
        </authorList>
    </citation>
    <scope>NUCLEOTIDE SEQUENCE [LARGE SCALE GENOMIC DNA]</scope>
    <source>
        <strain evidence="2">SYSU_2023b</strain>
        <tissue evidence="2">Whole body</tissue>
    </source>
</reference>
<accession>A0AAW1UGY8</accession>
<dbReference type="InterPro" id="IPR052815">
    <property type="entry name" value="PDCD2-like_regulator"/>
</dbReference>
<dbReference type="Pfam" id="PF04194">
    <property type="entry name" value="PDCD2_C"/>
    <property type="match status" value="1"/>
</dbReference>
<proteinExistence type="predicted"/>
<keyword evidence="3" id="KW-1185">Reference proteome</keyword>
<dbReference type="InterPro" id="IPR007320">
    <property type="entry name" value="PDCD2_C"/>
</dbReference>
<dbReference type="GO" id="GO:0006915">
    <property type="term" value="P:apoptotic process"/>
    <property type="evidence" value="ECO:0007669"/>
    <property type="project" value="TreeGrafter"/>
</dbReference>